<comment type="caution">
    <text evidence="1">The sequence shown here is derived from an EMBL/GenBank/DDBJ whole genome shotgun (WGS) entry which is preliminary data.</text>
</comment>
<accession>A0A2T1KBQ5</accession>
<evidence type="ECO:0008006" key="3">
    <source>
        <dbReference type="Google" id="ProtNLM"/>
    </source>
</evidence>
<reference evidence="1 2" key="1">
    <citation type="submission" date="2018-03" db="EMBL/GenBank/DDBJ databases">
        <title>Marinobacter brunus sp. nov., a marine bacterium of Gamma-proteobacteria isolated from the surface seawater of the South China Sea.</title>
        <authorList>
            <person name="Cheng H."/>
            <person name="Wu Y.-H."/>
            <person name="Xamxidin M."/>
            <person name="Xu X.-W."/>
        </authorList>
    </citation>
    <scope>NUCLEOTIDE SEQUENCE [LARGE SCALE GENOMIC DNA]</scope>
    <source>
        <strain evidence="1 2">JCM 30472</strain>
    </source>
</reference>
<evidence type="ECO:0000313" key="2">
    <source>
        <dbReference type="Proteomes" id="UP000238385"/>
    </source>
</evidence>
<dbReference type="EMBL" id="PXNN01000015">
    <property type="protein sequence ID" value="PSF07571.1"/>
    <property type="molecule type" value="Genomic_DNA"/>
</dbReference>
<keyword evidence="2" id="KW-1185">Reference proteome</keyword>
<dbReference type="Proteomes" id="UP000238385">
    <property type="component" value="Unassembled WGS sequence"/>
</dbReference>
<dbReference type="Gene3D" id="2.60.40.680">
    <property type="match status" value="1"/>
</dbReference>
<dbReference type="AlphaFoldDB" id="A0A2T1KBQ5"/>
<organism evidence="1 2">
    <name type="scientific">Marinobacter halophilus</name>
    <dbReference type="NCBI Taxonomy" id="1323740"/>
    <lineage>
        <taxon>Bacteria</taxon>
        <taxon>Pseudomonadati</taxon>
        <taxon>Pseudomonadota</taxon>
        <taxon>Gammaproteobacteria</taxon>
        <taxon>Pseudomonadales</taxon>
        <taxon>Marinobacteraceae</taxon>
        <taxon>Marinobacter</taxon>
    </lineage>
</organism>
<protein>
    <recommendedName>
        <fullName evidence="3">PEP-CTERM protein-sorting domain-containing protein</fullName>
    </recommendedName>
</protein>
<dbReference type="SUPFAM" id="SSF49384">
    <property type="entry name" value="Carbohydrate-binding domain"/>
    <property type="match status" value="1"/>
</dbReference>
<name>A0A2T1KBQ5_9GAMM</name>
<gene>
    <name evidence="1" type="ORF">C7H08_12390</name>
</gene>
<sequence>MFMKYTIAKAGLAAGLLMAAQVGWALPMLSFTSAQSDIEQTYQLGDTVSMDVWISGLDPASGGGLGGFNLSVGYDGAVTDYKSTVFGDTLAEYSFFPPSASETGSNGVDLDGVALAGDLSDQPEAFELFTLEFLAASVGTSSLTFGSVLLSDASGDPLVSGTNSATLNVVAPPVKVSEPGSLALLMIGLAAGVIGRYRSRSSAASA</sequence>
<dbReference type="GO" id="GO:0030246">
    <property type="term" value="F:carbohydrate binding"/>
    <property type="evidence" value="ECO:0007669"/>
    <property type="project" value="InterPro"/>
</dbReference>
<evidence type="ECO:0000313" key="1">
    <source>
        <dbReference type="EMBL" id="PSF07571.1"/>
    </source>
</evidence>
<proteinExistence type="predicted"/>
<dbReference type="InterPro" id="IPR008965">
    <property type="entry name" value="CBM2/CBM3_carb-bd_dom_sf"/>
</dbReference>